<protein>
    <submittedName>
        <fullName evidence="2">Spore germination protein GerW family protein</fullName>
    </submittedName>
</protein>
<sequence>MKAEEILANTQDAITVRRVFAEPVERDGTTVISAAAVGGGGGAGGSTGEEGEGSGSGFGIGGKPVGALVIRDGKVHWQPAVDVNRLMVVVGAVAIAALLAGVRMAGRGCAHAG</sequence>
<feature type="transmembrane region" description="Helical" evidence="1">
    <location>
        <begin position="86"/>
        <end position="106"/>
    </location>
</feature>
<keyword evidence="3" id="KW-1185">Reference proteome</keyword>
<dbReference type="EMBL" id="JBHSAX010000005">
    <property type="protein sequence ID" value="MFC3961561.1"/>
    <property type="molecule type" value="Genomic_DNA"/>
</dbReference>
<evidence type="ECO:0000256" key="1">
    <source>
        <dbReference type="SAM" id="Phobius"/>
    </source>
</evidence>
<dbReference type="InterPro" id="IPR014229">
    <property type="entry name" value="Spore_YtfJ"/>
</dbReference>
<keyword evidence="1" id="KW-0812">Transmembrane</keyword>
<name>A0ABV8DND5_9NOCA</name>
<organism evidence="2 3">
    <name type="scientific">Nocardia jiangsuensis</name>
    <dbReference type="NCBI Taxonomy" id="1691563"/>
    <lineage>
        <taxon>Bacteria</taxon>
        <taxon>Bacillati</taxon>
        <taxon>Actinomycetota</taxon>
        <taxon>Actinomycetes</taxon>
        <taxon>Mycobacteriales</taxon>
        <taxon>Nocardiaceae</taxon>
        <taxon>Nocardia</taxon>
    </lineage>
</organism>
<dbReference type="RefSeq" id="WP_378611310.1">
    <property type="nucleotide sequence ID" value="NZ_JBHSAX010000005.1"/>
</dbReference>
<dbReference type="Pfam" id="PF09579">
    <property type="entry name" value="Spore_YtfJ"/>
    <property type="match status" value="1"/>
</dbReference>
<keyword evidence="1" id="KW-1133">Transmembrane helix</keyword>
<dbReference type="Proteomes" id="UP001595696">
    <property type="component" value="Unassembled WGS sequence"/>
</dbReference>
<comment type="caution">
    <text evidence="2">The sequence shown here is derived from an EMBL/GenBank/DDBJ whole genome shotgun (WGS) entry which is preliminary data.</text>
</comment>
<evidence type="ECO:0000313" key="3">
    <source>
        <dbReference type="Proteomes" id="UP001595696"/>
    </source>
</evidence>
<reference evidence="3" key="1">
    <citation type="journal article" date="2019" name="Int. J. Syst. Evol. Microbiol.">
        <title>The Global Catalogue of Microorganisms (GCM) 10K type strain sequencing project: providing services to taxonomists for standard genome sequencing and annotation.</title>
        <authorList>
            <consortium name="The Broad Institute Genomics Platform"/>
            <consortium name="The Broad Institute Genome Sequencing Center for Infectious Disease"/>
            <person name="Wu L."/>
            <person name="Ma J."/>
        </authorList>
    </citation>
    <scope>NUCLEOTIDE SEQUENCE [LARGE SCALE GENOMIC DNA]</scope>
    <source>
        <strain evidence="3">CGMCC 4.7330</strain>
    </source>
</reference>
<gene>
    <name evidence="2" type="ORF">ACFO0B_06120</name>
</gene>
<proteinExistence type="predicted"/>
<evidence type="ECO:0000313" key="2">
    <source>
        <dbReference type="EMBL" id="MFC3961561.1"/>
    </source>
</evidence>
<keyword evidence="1" id="KW-0472">Membrane</keyword>
<accession>A0ABV8DND5</accession>